<reference evidence="1 2" key="1">
    <citation type="journal article" date="2023" name="Science">
        <title>Complex scaffold remodeling in plant triterpene biosynthesis.</title>
        <authorList>
            <person name="De La Pena R."/>
            <person name="Hodgson H."/>
            <person name="Liu J.C."/>
            <person name="Stephenson M.J."/>
            <person name="Martin A.C."/>
            <person name="Owen C."/>
            <person name="Harkess A."/>
            <person name="Leebens-Mack J."/>
            <person name="Jimenez L.E."/>
            <person name="Osbourn A."/>
            <person name="Sattely E.S."/>
        </authorList>
    </citation>
    <scope>NUCLEOTIDE SEQUENCE [LARGE SCALE GENOMIC DNA]</scope>
    <source>
        <strain evidence="2">cv. JPN11</strain>
        <tissue evidence="1">Leaf</tissue>
    </source>
</reference>
<name>A0ACC1YD95_MELAZ</name>
<evidence type="ECO:0000313" key="2">
    <source>
        <dbReference type="Proteomes" id="UP001164539"/>
    </source>
</evidence>
<keyword evidence="1" id="KW-0472">Membrane</keyword>
<accession>A0ACC1YD95</accession>
<proteinExistence type="predicted"/>
<dbReference type="Proteomes" id="UP001164539">
    <property type="component" value="Chromosome 4"/>
</dbReference>
<organism evidence="1 2">
    <name type="scientific">Melia azedarach</name>
    <name type="common">Chinaberry tree</name>
    <dbReference type="NCBI Taxonomy" id="155640"/>
    <lineage>
        <taxon>Eukaryota</taxon>
        <taxon>Viridiplantae</taxon>
        <taxon>Streptophyta</taxon>
        <taxon>Embryophyta</taxon>
        <taxon>Tracheophyta</taxon>
        <taxon>Spermatophyta</taxon>
        <taxon>Magnoliopsida</taxon>
        <taxon>eudicotyledons</taxon>
        <taxon>Gunneridae</taxon>
        <taxon>Pentapetalae</taxon>
        <taxon>rosids</taxon>
        <taxon>malvids</taxon>
        <taxon>Sapindales</taxon>
        <taxon>Meliaceae</taxon>
        <taxon>Melia</taxon>
    </lineage>
</organism>
<dbReference type="EMBL" id="CM051397">
    <property type="protein sequence ID" value="KAJ4721347.1"/>
    <property type="molecule type" value="Genomic_DNA"/>
</dbReference>
<sequence>MSSPRLQRVSLLFSEFDVSISFFKNYCCVNSVMLPGVLKSENENPSQVQVQVQDLLAQEATEISDSEELLGVDQAYIEGRMDMESTDYPGTGANNHHDPKTPGRA</sequence>
<comment type="caution">
    <text evidence="1">The sequence shown here is derived from an EMBL/GenBank/DDBJ whole genome shotgun (WGS) entry which is preliminary data.</text>
</comment>
<keyword evidence="2" id="KW-1185">Reference proteome</keyword>
<protein>
    <submittedName>
        <fullName evidence="1">Transmembrane protein</fullName>
    </submittedName>
</protein>
<keyword evidence="1" id="KW-0812">Transmembrane</keyword>
<gene>
    <name evidence="1" type="ORF">OWV82_009042</name>
</gene>
<evidence type="ECO:0000313" key="1">
    <source>
        <dbReference type="EMBL" id="KAJ4721347.1"/>
    </source>
</evidence>